<comment type="caution">
    <text evidence="1">The sequence shown here is derived from an EMBL/GenBank/DDBJ whole genome shotgun (WGS) entry which is preliminary data.</text>
</comment>
<reference evidence="1 2" key="1">
    <citation type="journal article" date="2022" name="bioRxiv">
        <title>The genome of the oomycete Peronosclerospora sorghi, a cosmopolitan pathogen of maize and sorghum, is inflated with dispersed pseudogenes.</title>
        <authorList>
            <person name="Fletcher K."/>
            <person name="Martin F."/>
            <person name="Isakeit T."/>
            <person name="Cavanaugh K."/>
            <person name="Magill C."/>
            <person name="Michelmore R."/>
        </authorList>
    </citation>
    <scope>NUCLEOTIDE SEQUENCE [LARGE SCALE GENOMIC DNA]</scope>
    <source>
        <strain evidence="1">P6</strain>
    </source>
</reference>
<evidence type="ECO:0000313" key="1">
    <source>
        <dbReference type="EMBL" id="KAI9922151.1"/>
    </source>
</evidence>
<dbReference type="EMBL" id="CM047580">
    <property type="protein sequence ID" value="KAI9922151.1"/>
    <property type="molecule type" value="Genomic_DNA"/>
</dbReference>
<evidence type="ECO:0000313" key="2">
    <source>
        <dbReference type="Proteomes" id="UP001163321"/>
    </source>
</evidence>
<protein>
    <submittedName>
        <fullName evidence="1">Uncharacterized protein</fullName>
    </submittedName>
</protein>
<organism evidence="1 2">
    <name type="scientific">Peronosclerospora sorghi</name>
    <dbReference type="NCBI Taxonomy" id="230839"/>
    <lineage>
        <taxon>Eukaryota</taxon>
        <taxon>Sar</taxon>
        <taxon>Stramenopiles</taxon>
        <taxon>Oomycota</taxon>
        <taxon>Peronosporomycetes</taxon>
        <taxon>Peronosporales</taxon>
        <taxon>Peronosporaceae</taxon>
        <taxon>Peronosclerospora</taxon>
    </lineage>
</organism>
<dbReference type="Proteomes" id="UP001163321">
    <property type="component" value="Chromosome 1"/>
</dbReference>
<gene>
    <name evidence="1" type="ORF">PsorP6_001555</name>
</gene>
<proteinExistence type="predicted"/>
<name>A0ACC0WV84_9STRA</name>
<sequence length="308" mass="36389">MIRGFELKHGRNTTMHRLVEIERTIGCQEDDAFIALNLSAQDPYRMENMDVYSNVLYVKEKNTELSRLAHRALKVEKYRPETCCIIGNFYSIKNKHDRAIIYFYRALKLDPNFLSAWTFIGHEYVEMKNTVAAIEAYRHAVDLNTRDYRAWYGLGQAYEILNMFLYSIYYYRKSVAIRPYDARMWCDSGGCYEKLNKIDEAVACFHRAVNNQDPEWIASYHLGRLYASRGLQHDAEKFYQIHLGLRSLSATRSIYVMAVRNVICQQYHRWVTLEWELCLFMKTKRKNTRWTGYKGKIQSSPEQAPQLA</sequence>
<keyword evidence="2" id="KW-1185">Reference proteome</keyword>
<accession>A0ACC0WV84</accession>